<sequence>PGFFNITLKQCVSHNDSRIMGHRQINVGSLLLTHVDIWDEIGSRSDHELGHNDWVFVFEDDVSVVPPEIMKSFYGKIYTAWDYKNPNPILGIL</sequence>
<accession>A0A8S3H8C1</accession>
<protein>
    <submittedName>
        <fullName evidence="1">Uncharacterized protein</fullName>
    </submittedName>
</protein>
<reference evidence="1" key="1">
    <citation type="submission" date="2021-02" db="EMBL/GenBank/DDBJ databases">
        <authorList>
            <person name="Nowell W R."/>
        </authorList>
    </citation>
    <scope>NUCLEOTIDE SEQUENCE</scope>
</reference>
<dbReference type="AlphaFoldDB" id="A0A8S3H8C1"/>
<gene>
    <name evidence="1" type="ORF">GIL414_LOCUS68276</name>
</gene>
<evidence type="ECO:0000313" key="2">
    <source>
        <dbReference type="Proteomes" id="UP000681720"/>
    </source>
</evidence>
<evidence type="ECO:0000313" key="1">
    <source>
        <dbReference type="EMBL" id="CAF5177747.1"/>
    </source>
</evidence>
<comment type="caution">
    <text evidence="1">The sequence shown here is derived from an EMBL/GenBank/DDBJ whole genome shotgun (WGS) entry which is preliminary data.</text>
</comment>
<name>A0A8S3H8C1_9BILA</name>
<proteinExistence type="predicted"/>
<dbReference type="Proteomes" id="UP000681720">
    <property type="component" value="Unassembled WGS sequence"/>
</dbReference>
<feature type="non-terminal residue" evidence="1">
    <location>
        <position position="1"/>
    </location>
</feature>
<organism evidence="1 2">
    <name type="scientific">Rotaria magnacalcarata</name>
    <dbReference type="NCBI Taxonomy" id="392030"/>
    <lineage>
        <taxon>Eukaryota</taxon>
        <taxon>Metazoa</taxon>
        <taxon>Spiralia</taxon>
        <taxon>Gnathifera</taxon>
        <taxon>Rotifera</taxon>
        <taxon>Eurotatoria</taxon>
        <taxon>Bdelloidea</taxon>
        <taxon>Philodinida</taxon>
        <taxon>Philodinidae</taxon>
        <taxon>Rotaria</taxon>
    </lineage>
</organism>
<dbReference type="EMBL" id="CAJOBJ010327684">
    <property type="protein sequence ID" value="CAF5177747.1"/>
    <property type="molecule type" value="Genomic_DNA"/>
</dbReference>